<feature type="transmembrane region" description="Helical" evidence="1">
    <location>
        <begin position="16"/>
        <end position="38"/>
    </location>
</feature>
<feature type="transmembrane region" description="Helical" evidence="1">
    <location>
        <begin position="80"/>
        <end position="102"/>
    </location>
</feature>
<evidence type="ECO:0000259" key="2">
    <source>
        <dbReference type="Pfam" id="PF09990"/>
    </source>
</evidence>
<feature type="transmembrane region" description="Helical" evidence="1">
    <location>
        <begin position="50"/>
        <end position="73"/>
    </location>
</feature>
<protein>
    <recommendedName>
        <fullName evidence="2">DUF2231 domain-containing protein</fullName>
    </recommendedName>
</protein>
<comment type="caution">
    <text evidence="3">The sequence shown here is derived from an EMBL/GenBank/DDBJ whole genome shotgun (WGS) entry which is preliminary data.</text>
</comment>
<keyword evidence="4" id="KW-1185">Reference proteome</keyword>
<dbReference type="Proteomes" id="UP001319882">
    <property type="component" value="Unassembled WGS sequence"/>
</dbReference>
<feature type="domain" description="DUF2231" evidence="2">
    <location>
        <begin position="14"/>
        <end position="132"/>
    </location>
</feature>
<dbReference type="InterPro" id="IPR019251">
    <property type="entry name" value="DUF2231_TM"/>
</dbReference>
<keyword evidence="1" id="KW-0812">Transmembrane</keyword>
<dbReference type="EMBL" id="WHVL01000001">
    <property type="protein sequence ID" value="MCB8887902.1"/>
    <property type="molecule type" value="Genomic_DNA"/>
</dbReference>
<proteinExistence type="predicted"/>
<reference evidence="3 4" key="1">
    <citation type="journal article" date="2021" name="Sci. Rep.">
        <title>Genome analysis of a halophilic bacterium Halomonas malpeensis YU-PRIM-29(T) reveals its exopolysaccharide and pigment producing capabilities.</title>
        <authorList>
            <person name="Athmika"/>
            <person name="Ghate S.D."/>
            <person name="Arun A.B."/>
            <person name="Rao S.S."/>
            <person name="Kumar S.T.A."/>
            <person name="Kandiyil M.K."/>
            <person name="Saptami K."/>
            <person name="Rekha P.D."/>
        </authorList>
    </citation>
    <scope>NUCLEOTIDE SEQUENCE [LARGE SCALE GENOMIC DNA]</scope>
    <source>
        <strain evidence="4">prim 29</strain>
    </source>
</reference>
<keyword evidence="1" id="KW-0472">Membrane</keyword>
<evidence type="ECO:0000313" key="4">
    <source>
        <dbReference type="Proteomes" id="UP001319882"/>
    </source>
</evidence>
<dbReference type="Pfam" id="PF09990">
    <property type="entry name" value="DUF2231"/>
    <property type="match status" value="1"/>
</dbReference>
<evidence type="ECO:0000256" key="1">
    <source>
        <dbReference type="SAM" id="Phobius"/>
    </source>
</evidence>
<gene>
    <name evidence="3" type="ORF">GEV37_02000</name>
</gene>
<accession>A0ABS8DNQ4</accession>
<keyword evidence="1" id="KW-1133">Transmembrane helix</keyword>
<evidence type="ECO:0000313" key="3">
    <source>
        <dbReference type="EMBL" id="MCB8887902.1"/>
    </source>
</evidence>
<sequence>MLASPHSIYRSDIHPLHAVLLAGMLPLYLGAALCDYTYSVSYHIQWSTFASWLIAGALVFNGLAILAAVVGLFRAGRRSPLALAYLVLLVVTWVLGFINALIHARDAWAMMPTGLVLSVVIVVLTLAALFLGFARKRVDTEGVTS</sequence>
<dbReference type="RefSeq" id="WP_227388500.1">
    <property type="nucleotide sequence ID" value="NZ_JBHSCJ010000003.1"/>
</dbReference>
<name>A0ABS8DNQ4_9GAMM</name>
<organism evidence="3 4">
    <name type="scientific">Vreelandella malpeensis</name>
    <dbReference type="NCBI Taxonomy" id="1172368"/>
    <lineage>
        <taxon>Bacteria</taxon>
        <taxon>Pseudomonadati</taxon>
        <taxon>Pseudomonadota</taxon>
        <taxon>Gammaproteobacteria</taxon>
        <taxon>Oceanospirillales</taxon>
        <taxon>Halomonadaceae</taxon>
        <taxon>Vreelandella</taxon>
    </lineage>
</organism>
<feature type="transmembrane region" description="Helical" evidence="1">
    <location>
        <begin position="108"/>
        <end position="131"/>
    </location>
</feature>